<dbReference type="PANTHER" id="PTHR24198">
    <property type="entry name" value="ANKYRIN REPEAT AND PROTEIN KINASE DOMAIN-CONTAINING PROTEIN"/>
    <property type="match status" value="1"/>
</dbReference>
<feature type="compositionally biased region" description="Low complexity" evidence="3">
    <location>
        <begin position="597"/>
        <end position="620"/>
    </location>
</feature>
<evidence type="ECO:0000256" key="3">
    <source>
        <dbReference type="SAM" id="MobiDB-lite"/>
    </source>
</evidence>
<comment type="caution">
    <text evidence="5">The sequence shown here is derived from an EMBL/GenBank/DDBJ whole genome shotgun (WGS) entry which is preliminary data.</text>
</comment>
<sequence>MGNAVSFTPSDLRGGARSVEASIRAGANPDKRLLFKEDVGPLPRGCKCTPLGFALLADDVDMLQALLAAKADPNKPVGLPHKYDLTPLQLAAALGTHGAALAASKLLAAGADPNRRLQAKTGTTCPPPPPPRPVHTAVLASGSGSGSGSATGGGSGGRGGGGGGGGGGGSGADGGGTAAVAAPAPAELIPADLGRTRPGDTALHIAVDAGGDGSGGGGQTSAARVALLLALLEHPATDVNAPNARGRTPLYKAVKRRGRDALELLLGHPRLDVHAGTPAAIFAAIAMESLPMLQLPTAQTPAVLLLLLPLLLLPLQRLLDAGADAAGARDQQGNGSSSSSPLGTVVGRSSLFWLGRSDMVTLLRSYGAPVEDWMVELATARNWHRVAAALKAPVVIVTPPVVVPPAAAAAAAASGRSAWAGAGAADAAAAASGGGELPDPRPMAATPPAAGARGAAAAAAGTAAAGAGGGAQAHDGPQTARVVISAVLLLFFLLLITGGGGGGGGREGALSSSNRHGGRPSSSSSSSSAAAKAPAALPRTSAGGGWGWWGGSGTSSAGPAEGGTQARQSDPVVVGPDTCSDGRGDLEGAAAAQQCAAAAAGSGSPDRSSSSSSSSSGATAAHHRHDDASDTADVTAAAAAAAAAGPVGRRLLSRPLLRRLTAFASALGAVAAAMFLSILAFVCCRPLARHLFTAALSQLPPMVAVTGPPPAAQAFGRWWQAQHGFEPSAVHGLLAFVVLPVARACWREWTDDGGGGGGGGGGGRHTVAFLTLLALCAFCCEDLVVSLVAFRRLPGDVLQPHMWPQQQQQQQPEVAAGAGAGAGAAAAGAAGGGGTAAVGTTEAAGAAAAAGGGAATAVPAAVAAAAAAAAAAAVAGAAAGSSERGGLDGQCCVCMSSRAVMGFVHKEVIHCCVCGDCEAELRRRGQLGKCLYCQRPALAVVRVVQT</sequence>
<proteinExistence type="predicted"/>
<keyword evidence="4" id="KW-0472">Membrane</keyword>
<dbReference type="Gene3D" id="1.25.40.20">
    <property type="entry name" value="Ankyrin repeat-containing domain"/>
    <property type="match status" value="2"/>
</dbReference>
<feature type="region of interest" description="Disordered" evidence="3">
    <location>
        <begin position="117"/>
        <end position="179"/>
    </location>
</feature>
<feature type="compositionally biased region" description="Gly residues" evidence="3">
    <location>
        <begin position="542"/>
        <end position="553"/>
    </location>
</feature>
<organism evidence="5 6">
    <name type="scientific">Chlamydomonas schloesseri</name>
    <dbReference type="NCBI Taxonomy" id="2026947"/>
    <lineage>
        <taxon>Eukaryota</taxon>
        <taxon>Viridiplantae</taxon>
        <taxon>Chlorophyta</taxon>
        <taxon>core chlorophytes</taxon>
        <taxon>Chlorophyceae</taxon>
        <taxon>CS clade</taxon>
        <taxon>Chlamydomonadales</taxon>
        <taxon>Chlamydomonadaceae</taxon>
        <taxon>Chlamydomonas</taxon>
    </lineage>
</organism>
<accession>A0A835VX07</accession>
<feature type="region of interest" description="Disordered" evidence="3">
    <location>
        <begin position="597"/>
        <end position="633"/>
    </location>
</feature>
<dbReference type="InterPro" id="IPR013083">
    <property type="entry name" value="Znf_RING/FYVE/PHD"/>
</dbReference>
<dbReference type="InterPro" id="IPR002110">
    <property type="entry name" value="Ankyrin_rpt"/>
</dbReference>
<dbReference type="SUPFAM" id="SSF48403">
    <property type="entry name" value="Ankyrin repeat"/>
    <property type="match status" value="1"/>
</dbReference>
<feature type="compositionally biased region" description="Low complexity" evidence="3">
    <location>
        <begin position="508"/>
        <end position="541"/>
    </location>
</feature>
<evidence type="ECO:0000256" key="4">
    <source>
        <dbReference type="SAM" id="Phobius"/>
    </source>
</evidence>
<feature type="transmembrane region" description="Helical" evidence="4">
    <location>
        <begin position="660"/>
        <end position="682"/>
    </location>
</feature>
<dbReference type="Proteomes" id="UP000613740">
    <property type="component" value="Unassembled WGS sequence"/>
</dbReference>
<feature type="region of interest" description="Disordered" evidence="3">
    <location>
        <begin position="430"/>
        <end position="450"/>
    </location>
</feature>
<name>A0A835VX07_9CHLO</name>
<dbReference type="SMART" id="SM00248">
    <property type="entry name" value="ANK"/>
    <property type="match status" value="4"/>
</dbReference>
<dbReference type="PANTHER" id="PTHR24198:SF165">
    <property type="entry name" value="ANKYRIN REPEAT-CONTAINING PROTEIN-RELATED"/>
    <property type="match status" value="1"/>
</dbReference>
<dbReference type="InterPro" id="IPR036770">
    <property type="entry name" value="Ankyrin_rpt-contain_sf"/>
</dbReference>
<feature type="transmembrane region" description="Helical" evidence="4">
    <location>
        <begin position="482"/>
        <end position="505"/>
    </location>
</feature>
<evidence type="ECO:0000256" key="2">
    <source>
        <dbReference type="ARBA" id="ARBA00023043"/>
    </source>
</evidence>
<evidence type="ECO:0000313" key="5">
    <source>
        <dbReference type="EMBL" id="KAG2431005.1"/>
    </source>
</evidence>
<reference evidence="5" key="1">
    <citation type="journal article" date="2020" name="bioRxiv">
        <title>Comparative genomics of Chlamydomonas.</title>
        <authorList>
            <person name="Craig R.J."/>
            <person name="Hasan A.R."/>
            <person name="Ness R.W."/>
            <person name="Keightley P.D."/>
        </authorList>
    </citation>
    <scope>NUCLEOTIDE SEQUENCE</scope>
    <source>
        <strain evidence="5">CCAP 11/173</strain>
    </source>
</reference>
<dbReference type="OrthoDB" id="550145at2759"/>
<feature type="compositionally biased region" description="Gly residues" evidence="3">
    <location>
        <begin position="143"/>
        <end position="177"/>
    </location>
</feature>
<dbReference type="Gene3D" id="3.30.40.10">
    <property type="entry name" value="Zinc/RING finger domain, C3HC4 (zinc finger)"/>
    <property type="match status" value="1"/>
</dbReference>
<keyword evidence="4" id="KW-1133">Transmembrane helix</keyword>
<gene>
    <name evidence="5" type="ORF">HYH02_013534</name>
</gene>
<keyword evidence="1" id="KW-0677">Repeat</keyword>
<keyword evidence="2" id="KW-0040">ANK repeat</keyword>
<feature type="compositionally biased region" description="Low complexity" evidence="3">
    <location>
        <begin position="554"/>
        <end position="564"/>
    </location>
</feature>
<protein>
    <submittedName>
        <fullName evidence="5">Uncharacterized protein</fullName>
    </submittedName>
</protein>
<feature type="region of interest" description="Disordered" evidence="3">
    <location>
        <begin position="504"/>
        <end position="585"/>
    </location>
</feature>
<keyword evidence="6" id="KW-1185">Reference proteome</keyword>
<evidence type="ECO:0000313" key="6">
    <source>
        <dbReference type="Proteomes" id="UP000613740"/>
    </source>
</evidence>
<evidence type="ECO:0000256" key="1">
    <source>
        <dbReference type="ARBA" id="ARBA00022737"/>
    </source>
</evidence>
<dbReference type="AlphaFoldDB" id="A0A835VX07"/>
<dbReference type="EMBL" id="JAEHOD010000076">
    <property type="protein sequence ID" value="KAG2431005.1"/>
    <property type="molecule type" value="Genomic_DNA"/>
</dbReference>
<keyword evidence="4" id="KW-0812">Transmembrane</keyword>